<dbReference type="Pfam" id="PF04218">
    <property type="entry name" value="CENP-B_N"/>
    <property type="match status" value="1"/>
</dbReference>
<sequence>MLSTKHKSYTVKQKLEIISKSKETSNKAIAKIYGINHSQVSRSISSGRKAAYPLAEKALSQ</sequence>
<dbReference type="Proteomes" id="UP000789405">
    <property type="component" value="Unassembled WGS sequence"/>
</dbReference>
<keyword evidence="3" id="KW-1185">Reference proteome</keyword>
<dbReference type="EMBL" id="CAJVPY010012037">
    <property type="protein sequence ID" value="CAG8731365.1"/>
    <property type="molecule type" value="Genomic_DNA"/>
</dbReference>
<organism evidence="2 3">
    <name type="scientific">Dentiscutata erythropus</name>
    <dbReference type="NCBI Taxonomy" id="1348616"/>
    <lineage>
        <taxon>Eukaryota</taxon>
        <taxon>Fungi</taxon>
        <taxon>Fungi incertae sedis</taxon>
        <taxon>Mucoromycota</taxon>
        <taxon>Glomeromycotina</taxon>
        <taxon>Glomeromycetes</taxon>
        <taxon>Diversisporales</taxon>
        <taxon>Gigasporaceae</taxon>
        <taxon>Dentiscutata</taxon>
    </lineage>
</organism>
<comment type="caution">
    <text evidence="2">The sequence shown here is derived from an EMBL/GenBank/DDBJ whole genome shotgun (WGS) entry which is preliminary data.</text>
</comment>
<evidence type="ECO:0000259" key="1">
    <source>
        <dbReference type="Pfam" id="PF04218"/>
    </source>
</evidence>
<accession>A0A9N9IED7</accession>
<feature type="domain" description="HTH psq-type" evidence="1">
    <location>
        <begin position="7"/>
        <end position="42"/>
    </location>
</feature>
<gene>
    <name evidence="2" type="ORF">DERYTH_LOCUS15153</name>
</gene>
<evidence type="ECO:0000313" key="2">
    <source>
        <dbReference type="EMBL" id="CAG8731365.1"/>
    </source>
</evidence>
<dbReference type="GO" id="GO:0003677">
    <property type="term" value="F:DNA binding"/>
    <property type="evidence" value="ECO:0007669"/>
    <property type="project" value="InterPro"/>
</dbReference>
<dbReference type="SUPFAM" id="SSF46689">
    <property type="entry name" value="Homeodomain-like"/>
    <property type="match status" value="1"/>
</dbReference>
<dbReference type="InterPro" id="IPR007889">
    <property type="entry name" value="HTH_Psq"/>
</dbReference>
<dbReference type="AlphaFoldDB" id="A0A9N9IED7"/>
<protein>
    <submittedName>
        <fullName evidence="2">24521_t:CDS:1</fullName>
    </submittedName>
</protein>
<proteinExistence type="predicted"/>
<reference evidence="2" key="1">
    <citation type="submission" date="2021-06" db="EMBL/GenBank/DDBJ databases">
        <authorList>
            <person name="Kallberg Y."/>
            <person name="Tangrot J."/>
            <person name="Rosling A."/>
        </authorList>
    </citation>
    <scope>NUCLEOTIDE SEQUENCE</scope>
    <source>
        <strain evidence="2">MA453B</strain>
    </source>
</reference>
<dbReference type="InterPro" id="IPR009057">
    <property type="entry name" value="Homeodomain-like_sf"/>
</dbReference>
<name>A0A9N9IED7_9GLOM</name>
<dbReference type="OrthoDB" id="2158935at2759"/>
<evidence type="ECO:0000313" key="3">
    <source>
        <dbReference type="Proteomes" id="UP000789405"/>
    </source>
</evidence>
<dbReference type="Gene3D" id="1.10.10.60">
    <property type="entry name" value="Homeodomain-like"/>
    <property type="match status" value="1"/>
</dbReference>